<dbReference type="SUPFAM" id="SSF54368">
    <property type="entry name" value="Glutamine synthetase, N-terminal domain"/>
    <property type="match status" value="1"/>
</dbReference>
<evidence type="ECO:0000256" key="3">
    <source>
        <dbReference type="PROSITE-ProRule" id="PRU01331"/>
    </source>
</evidence>
<evidence type="ECO:0000256" key="1">
    <source>
        <dbReference type="ARBA" id="ARBA00009897"/>
    </source>
</evidence>
<evidence type="ECO:0000259" key="5">
    <source>
        <dbReference type="PROSITE" id="PS51987"/>
    </source>
</evidence>
<dbReference type="InterPro" id="IPR014746">
    <property type="entry name" value="Gln_synth/guanido_kin_cat_dom"/>
</dbReference>
<evidence type="ECO:0000313" key="7">
    <source>
        <dbReference type="Proteomes" id="UP000013378"/>
    </source>
</evidence>
<name>R1CR79_9FIRM</name>
<evidence type="ECO:0000256" key="4">
    <source>
        <dbReference type="RuleBase" id="RU000384"/>
    </source>
</evidence>
<evidence type="ECO:0000256" key="2">
    <source>
        <dbReference type="ARBA" id="ARBA00012937"/>
    </source>
</evidence>
<dbReference type="GO" id="GO:0016020">
    <property type="term" value="C:membrane"/>
    <property type="evidence" value="ECO:0007669"/>
    <property type="project" value="TreeGrafter"/>
</dbReference>
<gene>
    <name evidence="6" type="ORF">L21TH_0725</name>
</gene>
<keyword evidence="7" id="KW-1185">Reference proteome</keyword>
<comment type="similarity">
    <text evidence="1 3 4">Belongs to the glutamine synthetase family.</text>
</comment>
<dbReference type="Gene3D" id="3.30.590.10">
    <property type="entry name" value="Glutamine synthetase/guanido kinase, catalytic domain"/>
    <property type="match status" value="1"/>
</dbReference>
<dbReference type="PATRIC" id="fig|1304284.3.peg.714"/>
<dbReference type="PANTHER" id="PTHR43407">
    <property type="entry name" value="GLUTAMINE SYNTHETASE"/>
    <property type="match status" value="1"/>
</dbReference>
<dbReference type="Pfam" id="PF00120">
    <property type="entry name" value="Gln-synt_C"/>
    <property type="match status" value="1"/>
</dbReference>
<dbReference type="EC" id="6.3.1.2" evidence="2"/>
<dbReference type="RefSeq" id="WP_006309188.1">
    <property type="nucleotide sequence ID" value="NZ_ARZA01000070.1"/>
</dbReference>
<dbReference type="InterPro" id="IPR036651">
    <property type="entry name" value="Gln_synt_N_sf"/>
</dbReference>
<comment type="caution">
    <text evidence="6">The sequence shown here is derived from an EMBL/GenBank/DDBJ whole genome shotgun (WGS) entry which is preliminary data.</text>
</comment>
<dbReference type="GO" id="GO:0004356">
    <property type="term" value="F:glutamine synthetase activity"/>
    <property type="evidence" value="ECO:0007669"/>
    <property type="project" value="UniProtKB-EC"/>
</dbReference>
<dbReference type="InterPro" id="IPR008146">
    <property type="entry name" value="Gln_synth_cat_dom"/>
</dbReference>
<dbReference type="PROSITE" id="PS51987">
    <property type="entry name" value="GS_CATALYTIC"/>
    <property type="match status" value="1"/>
</dbReference>
<dbReference type="AlphaFoldDB" id="R1CR79"/>
<feature type="domain" description="GS catalytic" evidence="5">
    <location>
        <begin position="129"/>
        <end position="555"/>
    </location>
</feature>
<dbReference type="EMBL" id="ARZA01000070">
    <property type="protein sequence ID" value="EOD01186.1"/>
    <property type="molecule type" value="Genomic_DNA"/>
</dbReference>
<proteinExistence type="inferred from homology"/>
<dbReference type="SUPFAM" id="SSF55931">
    <property type="entry name" value="Glutamine synthetase/guanido kinase"/>
    <property type="match status" value="1"/>
</dbReference>
<sequence>MNNLVYVVPPAKHDKDSLIEILKEHPEIQFVSLMGVDIGGNATDEKIPVKLFIEDMEDMLKNGIQTDGSSVVLQGIATLSNARVDLVPDLDANWFVDYNYDNFYEENGLPVGTLKIPSFLIHNDKKVDSRSILNRAVENFKQKLIEIFKEHPKLAKQLGIKSYKDIEDVILTSATELEMWVRTPNDRADIEKLSTSQMLKEQYWKRTQGTVRTALEKSIQLLDKYGFEPEMGHKEVGGVTSKIGTGGKLSYVMEQLEIDWKYSTALQAADNEIVVRELVEDVFRSHGLEVTFAAKPLEDVAGSGEHTHVGVAVKLKNGEIVNIFSPENMKEDYLSEFGYGALMGILKNYEVINPFITSSNDAFNRLKPGFEAPVCVVTSLGIDAETPSRNRSILVGVIRDLDNPLATRFEVRSPNPMSNTYLVLSTLYQAMLDGIKAVAESGKNTKELEKEISKAPGEDSFYLEKERGYRSEEDVFEYYTEEERNKIFGEPPATVWENIKNLQKCEDKKQILLYGEVFTEKIIKSFELSTLDRWITELKNRILQHNIEILRQFKRIHDVEFATDLDVVMWEKIYNLKVYLMKDSLDRKSLFTRIRTALATKDYDLASELQKEMNEKMKEIRKLYSQYKRNLFMV</sequence>
<dbReference type="GO" id="GO:0006542">
    <property type="term" value="P:glutamine biosynthetic process"/>
    <property type="evidence" value="ECO:0007669"/>
    <property type="project" value="InterPro"/>
</dbReference>
<evidence type="ECO:0000313" key="6">
    <source>
        <dbReference type="EMBL" id="EOD01186.1"/>
    </source>
</evidence>
<dbReference type="SMART" id="SM01230">
    <property type="entry name" value="Gln-synt_C"/>
    <property type="match status" value="1"/>
</dbReference>
<dbReference type="OrthoDB" id="9807095at2"/>
<dbReference type="Gene3D" id="3.10.20.70">
    <property type="entry name" value="Glutamine synthetase, N-terminal domain"/>
    <property type="match status" value="1"/>
</dbReference>
<reference evidence="6 7" key="1">
    <citation type="journal article" date="2015" name="Geomicrobiol. J.">
        <title>Caldisalinibacter kiritimatiensis gen. nov., sp. nov., a moderately thermohalophilic thiosulfate-reducing bacterium from a hypersaline microbial mat.</title>
        <authorList>
            <person name="Ben Hania W."/>
            <person name="Joseph M."/>
            <person name="Fiebig A."/>
            <person name="Bunk B."/>
            <person name="Klenk H.-P."/>
            <person name="Fardeau M.-L."/>
            <person name="Spring S."/>
        </authorList>
    </citation>
    <scope>NUCLEOTIDE SEQUENCE [LARGE SCALE GENOMIC DNA]</scope>
    <source>
        <strain evidence="6 7">L21-TH-D2</strain>
    </source>
</reference>
<dbReference type="STRING" id="1304284.L21TH_0725"/>
<dbReference type="eggNOG" id="COG0174">
    <property type="taxonomic scope" value="Bacteria"/>
</dbReference>
<organism evidence="6 7">
    <name type="scientific">Caldisalinibacter kiritimatiensis</name>
    <dbReference type="NCBI Taxonomy" id="1304284"/>
    <lineage>
        <taxon>Bacteria</taxon>
        <taxon>Bacillati</taxon>
        <taxon>Bacillota</taxon>
        <taxon>Tissierellia</taxon>
        <taxon>Tissierellales</taxon>
        <taxon>Thermohalobacteraceae</taxon>
        <taxon>Caldisalinibacter</taxon>
    </lineage>
</organism>
<accession>R1CR79</accession>
<dbReference type="PANTHER" id="PTHR43407:SF1">
    <property type="entry name" value="LENGSIN"/>
    <property type="match status" value="1"/>
</dbReference>
<keyword evidence="6" id="KW-0436">Ligase</keyword>
<dbReference type="Proteomes" id="UP000013378">
    <property type="component" value="Unassembled WGS sequence"/>
</dbReference>
<dbReference type="GO" id="GO:0005737">
    <property type="term" value="C:cytoplasm"/>
    <property type="evidence" value="ECO:0007669"/>
    <property type="project" value="TreeGrafter"/>
</dbReference>
<dbReference type="GO" id="GO:0019740">
    <property type="term" value="P:nitrogen utilization"/>
    <property type="evidence" value="ECO:0007669"/>
    <property type="project" value="TreeGrafter"/>
</dbReference>
<protein>
    <recommendedName>
        <fullName evidence="2">glutamine synthetase</fullName>
        <ecNumber evidence="2">6.3.1.2</ecNumber>
    </recommendedName>
</protein>